<evidence type="ECO:0000313" key="5">
    <source>
        <dbReference type="EMBL" id="KEH38891.1"/>
    </source>
</evidence>
<evidence type="ECO:0000256" key="3">
    <source>
        <dbReference type="SAM" id="MobiDB-lite"/>
    </source>
</evidence>
<keyword evidence="8" id="KW-1185">Reference proteome</keyword>
<dbReference type="PANTHER" id="PTHR47025">
    <property type="entry name" value="AUTOIMMUNE REGULATOR"/>
    <property type="match status" value="1"/>
</dbReference>
<accession>A0A072VBD4</accession>
<evidence type="ECO:0000313" key="8">
    <source>
        <dbReference type="Proteomes" id="UP000002051"/>
    </source>
</evidence>
<organism evidence="5 8">
    <name type="scientific">Medicago truncatula</name>
    <name type="common">Barrel medic</name>
    <name type="synonym">Medicago tribuloides</name>
    <dbReference type="NCBI Taxonomy" id="3880"/>
    <lineage>
        <taxon>Eukaryota</taxon>
        <taxon>Viridiplantae</taxon>
        <taxon>Streptophyta</taxon>
        <taxon>Embryophyta</taxon>
        <taxon>Tracheophyta</taxon>
        <taxon>Spermatophyta</taxon>
        <taxon>Magnoliopsida</taxon>
        <taxon>eudicotyledons</taxon>
        <taxon>Gunneridae</taxon>
        <taxon>Pentapetalae</taxon>
        <taxon>rosids</taxon>
        <taxon>fabids</taxon>
        <taxon>Fabales</taxon>
        <taxon>Fabaceae</taxon>
        <taxon>Papilionoideae</taxon>
        <taxon>50 kb inversion clade</taxon>
        <taxon>NPAAA clade</taxon>
        <taxon>Hologalegina</taxon>
        <taxon>IRL clade</taxon>
        <taxon>Trifolieae</taxon>
        <taxon>Medicago</taxon>
    </lineage>
</organism>
<evidence type="ECO:0000256" key="1">
    <source>
        <dbReference type="ARBA" id="ARBA00004123"/>
    </source>
</evidence>
<reference evidence="6" key="4">
    <citation type="journal article" date="2018" name="Nat. Plants">
        <title>Whole-genome landscape of Medicago truncatula symbiotic genes.</title>
        <authorList>
            <person name="Pecrix Y."/>
            <person name="Gamas P."/>
            <person name="Carrere S."/>
        </authorList>
    </citation>
    <scope>NUCLEOTIDE SEQUENCE</scope>
    <source>
        <tissue evidence="6">Leaves</tissue>
    </source>
</reference>
<name>A0A072VBD4_MEDTR</name>
<dbReference type="PANTHER" id="PTHR47025:SF2">
    <property type="entry name" value="AUTOIMMUNE REGULATOR"/>
    <property type="match status" value="1"/>
</dbReference>
<dbReference type="Pfam" id="PF16135">
    <property type="entry name" value="TDBD"/>
    <property type="match status" value="1"/>
</dbReference>
<dbReference type="EnsemblPlants" id="KEH38891">
    <property type="protein sequence ID" value="KEH38891"/>
    <property type="gene ID" value="MTR_2g084410"/>
</dbReference>
<dbReference type="InterPro" id="IPR032308">
    <property type="entry name" value="TDBD"/>
</dbReference>
<evidence type="ECO:0000313" key="7">
    <source>
        <dbReference type="EnsemblPlants" id="KEH38891"/>
    </source>
</evidence>
<protein>
    <submittedName>
        <fullName evidence="6">Putative Jas TPL-binding domain-containing protein</fullName>
    </submittedName>
</protein>
<reference evidence="7" key="3">
    <citation type="submission" date="2015-04" db="UniProtKB">
        <authorList>
            <consortium name="EnsemblPlants"/>
        </authorList>
    </citation>
    <scope>IDENTIFICATION</scope>
    <source>
        <strain evidence="7">cv. Jemalong A17</strain>
    </source>
</reference>
<dbReference type="Gramene" id="rna11557">
    <property type="protein sequence ID" value="RHN75370.1"/>
    <property type="gene ID" value="gene11557"/>
</dbReference>
<dbReference type="STRING" id="3880.A0A072VBD4"/>
<dbReference type="Proteomes" id="UP000265566">
    <property type="component" value="Chromosome 2"/>
</dbReference>
<dbReference type="AlphaFoldDB" id="A0A072VBD4"/>
<comment type="subcellular location">
    <subcellularLocation>
        <location evidence="1">Nucleus</location>
    </subcellularLocation>
</comment>
<feature type="domain" description="Tify" evidence="4">
    <location>
        <begin position="59"/>
        <end position="114"/>
    </location>
</feature>
<dbReference type="HOGENOM" id="CLU_1055099_0_0_1"/>
<feature type="region of interest" description="Disordered" evidence="3">
    <location>
        <begin position="170"/>
        <end position="212"/>
    </location>
</feature>
<proteinExistence type="predicted"/>
<evidence type="ECO:0000256" key="2">
    <source>
        <dbReference type="ARBA" id="ARBA00023242"/>
    </source>
</evidence>
<reference evidence="5 8" key="2">
    <citation type="journal article" date="2014" name="BMC Genomics">
        <title>An improved genome release (version Mt4.0) for the model legume Medicago truncatula.</title>
        <authorList>
            <person name="Tang H."/>
            <person name="Krishnakumar V."/>
            <person name="Bidwell S."/>
            <person name="Rosen B."/>
            <person name="Chan A."/>
            <person name="Zhou S."/>
            <person name="Gentzbittel L."/>
            <person name="Childs K.L."/>
            <person name="Yandell M."/>
            <person name="Gundlach H."/>
            <person name="Mayer K.F."/>
            <person name="Schwartz D.C."/>
            <person name="Town C.D."/>
        </authorList>
    </citation>
    <scope>GENOME REANNOTATION</scope>
    <source>
        <strain evidence="5">A17</strain>
        <strain evidence="7 8">cv. Jemalong A17</strain>
    </source>
</reference>
<dbReference type="EMBL" id="CM001218">
    <property type="protein sequence ID" value="KEH38891.1"/>
    <property type="molecule type" value="Genomic_DNA"/>
</dbReference>
<dbReference type="EMBL" id="PSQE01000002">
    <property type="protein sequence ID" value="RHN75370.1"/>
    <property type="molecule type" value="Genomic_DNA"/>
</dbReference>
<evidence type="ECO:0000313" key="6">
    <source>
        <dbReference type="EMBL" id="RHN75370.1"/>
    </source>
</evidence>
<reference evidence="5 8" key="1">
    <citation type="journal article" date="2011" name="Nature">
        <title>The Medicago genome provides insight into the evolution of rhizobial symbioses.</title>
        <authorList>
            <person name="Young N.D."/>
            <person name="Debelle F."/>
            <person name="Oldroyd G.E."/>
            <person name="Geurts R."/>
            <person name="Cannon S.B."/>
            <person name="Udvardi M.K."/>
            <person name="Benedito V.A."/>
            <person name="Mayer K.F."/>
            <person name="Gouzy J."/>
            <person name="Schoof H."/>
            <person name="Van de Peer Y."/>
            <person name="Proost S."/>
            <person name="Cook D.R."/>
            <person name="Meyers B.C."/>
            <person name="Spannagl M."/>
            <person name="Cheung F."/>
            <person name="De Mita S."/>
            <person name="Krishnakumar V."/>
            <person name="Gundlach H."/>
            <person name="Zhou S."/>
            <person name="Mudge J."/>
            <person name="Bharti A.K."/>
            <person name="Murray J.D."/>
            <person name="Naoumkina M.A."/>
            <person name="Rosen B."/>
            <person name="Silverstein K.A."/>
            <person name="Tang H."/>
            <person name="Rombauts S."/>
            <person name="Zhao P.X."/>
            <person name="Zhou P."/>
            <person name="Barbe V."/>
            <person name="Bardou P."/>
            <person name="Bechner M."/>
            <person name="Bellec A."/>
            <person name="Berger A."/>
            <person name="Berges H."/>
            <person name="Bidwell S."/>
            <person name="Bisseling T."/>
            <person name="Choisne N."/>
            <person name="Couloux A."/>
            <person name="Denny R."/>
            <person name="Deshpande S."/>
            <person name="Dai X."/>
            <person name="Doyle J.J."/>
            <person name="Dudez A.M."/>
            <person name="Farmer A.D."/>
            <person name="Fouteau S."/>
            <person name="Franken C."/>
            <person name="Gibelin C."/>
            <person name="Gish J."/>
            <person name="Goldstein S."/>
            <person name="Gonzalez A.J."/>
            <person name="Green P.J."/>
            <person name="Hallab A."/>
            <person name="Hartog M."/>
            <person name="Hua A."/>
            <person name="Humphray S.J."/>
            <person name="Jeong D.H."/>
            <person name="Jing Y."/>
            <person name="Jocker A."/>
            <person name="Kenton S.M."/>
            <person name="Kim D.J."/>
            <person name="Klee K."/>
            <person name="Lai H."/>
            <person name="Lang C."/>
            <person name="Lin S."/>
            <person name="Macmil S.L."/>
            <person name="Magdelenat G."/>
            <person name="Matthews L."/>
            <person name="McCorrison J."/>
            <person name="Monaghan E.L."/>
            <person name="Mun J.H."/>
            <person name="Najar F.Z."/>
            <person name="Nicholson C."/>
            <person name="Noirot C."/>
            <person name="O'Bleness M."/>
            <person name="Paule C.R."/>
            <person name="Poulain J."/>
            <person name="Prion F."/>
            <person name="Qin B."/>
            <person name="Qu C."/>
            <person name="Retzel E.F."/>
            <person name="Riddle C."/>
            <person name="Sallet E."/>
            <person name="Samain S."/>
            <person name="Samson N."/>
            <person name="Sanders I."/>
            <person name="Saurat O."/>
            <person name="Scarpelli C."/>
            <person name="Schiex T."/>
            <person name="Segurens B."/>
            <person name="Severin A.J."/>
            <person name="Sherrier D.J."/>
            <person name="Shi R."/>
            <person name="Sims S."/>
            <person name="Singer S.R."/>
            <person name="Sinharoy S."/>
            <person name="Sterck L."/>
            <person name="Viollet A."/>
            <person name="Wang B.B."/>
            <person name="Wang K."/>
            <person name="Wang M."/>
            <person name="Wang X."/>
            <person name="Warfsmann J."/>
            <person name="Weissenbach J."/>
            <person name="White D.D."/>
            <person name="White J.D."/>
            <person name="Wiley G.B."/>
            <person name="Wincker P."/>
            <person name="Xing Y."/>
            <person name="Yang L."/>
            <person name="Yao Z."/>
            <person name="Ying F."/>
            <person name="Zhai J."/>
            <person name="Zhou L."/>
            <person name="Zuber A."/>
            <person name="Denarie J."/>
            <person name="Dixon R.A."/>
            <person name="May G.D."/>
            <person name="Schwartz D.C."/>
            <person name="Rogers J."/>
            <person name="Quetier F."/>
            <person name="Town C.D."/>
            <person name="Roe B.A."/>
        </authorList>
    </citation>
    <scope>NUCLEOTIDE SEQUENCE [LARGE SCALE GENOMIC DNA]</scope>
    <source>
        <strain evidence="5">A17</strain>
        <strain evidence="7 8">cv. Jemalong A17</strain>
    </source>
</reference>
<dbReference type="Proteomes" id="UP000002051">
    <property type="component" value="Chromosome 2"/>
</dbReference>
<keyword evidence="2" id="KW-0539">Nucleus</keyword>
<gene>
    <name evidence="5" type="ordered locus">MTR_2g084410</name>
    <name evidence="6" type="ORF">MtrunA17_Chr2g0320431</name>
</gene>
<sequence length="278" mass="30109">MQIKSISLSSCDQTMEGGSGKRFPVKLKDLLATGILEGLKVRYVKGQKARKPGEKDLQGVIKDAGILCFCGSCKGNQVVSPNVFELHAGSANKRPPEYTYLENRKLLRDVMNACSSLPLDTLDKVVQMVLGDFTMQNSNICFNCRGSISESNKGESKLVCNPCMELKETQTSQLQPRSKKKREEGPKTTSAETSSQKRKGRPPGSGGGRFTERIVSPITPAQTLGSSVHGTIDGKFDDGYIVTVDLGSEQLKGVLYHVSSNASKDSSIGGLSEEKVER</sequence>
<dbReference type="OrthoDB" id="1903104at2759"/>
<dbReference type="GO" id="GO:0005634">
    <property type="term" value="C:nucleus"/>
    <property type="evidence" value="ECO:0007669"/>
    <property type="project" value="UniProtKB-SubCell"/>
</dbReference>
<evidence type="ECO:0000259" key="4">
    <source>
        <dbReference type="Pfam" id="PF16135"/>
    </source>
</evidence>